<gene>
    <name evidence="6" type="ORF">NCF85_06920</name>
</gene>
<dbReference type="PANTHER" id="PTHR37423">
    <property type="entry name" value="SOLUBLE LYTIC MUREIN TRANSGLYCOSYLASE-RELATED"/>
    <property type="match status" value="1"/>
</dbReference>
<reference evidence="6 7" key="1">
    <citation type="submission" date="2022-06" db="EMBL/GenBank/DDBJ databases">
        <authorList>
            <person name="Liu G."/>
        </authorList>
    </citation>
    <scope>NUCLEOTIDE SEQUENCE [LARGE SCALE GENOMIC DNA]</scope>
    <source>
        <strain evidence="6 7">E4</strain>
    </source>
</reference>
<evidence type="ECO:0000256" key="1">
    <source>
        <dbReference type="ARBA" id="ARBA00007734"/>
    </source>
</evidence>
<feature type="domain" description="Transglycosylase SLT" evidence="5">
    <location>
        <begin position="419"/>
        <end position="523"/>
    </location>
</feature>
<proteinExistence type="inferred from homology"/>
<accession>A0ABY4UCH7</accession>
<evidence type="ECO:0000313" key="7">
    <source>
        <dbReference type="Proteomes" id="UP001056619"/>
    </source>
</evidence>
<name>A0ABY4UCH7_9SPHN</name>
<dbReference type="InterPro" id="IPR023346">
    <property type="entry name" value="Lysozyme-like_dom_sf"/>
</dbReference>
<dbReference type="Pfam" id="PF01464">
    <property type="entry name" value="SLT"/>
    <property type="match status" value="1"/>
</dbReference>
<dbReference type="SUPFAM" id="SSF48435">
    <property type="entry name" value="Bacterial muramidases"/>
    <property type="match status" value="1"/>
</dbReference>
<comment type="similarity">
    <text evidence="2">Belongs to the virb1 family.</text>
</comment>
<evidence type="ECO:0000313" key="6">
    <source>
        <dbReference type="EMBL" id="USA62696.1"/>
    </source>
</evidence>
<dbReference type="PANTHER" id="PTHR37423:SF2">
    <property type="entry name" value="MEMBRANE-BOUND LYTIC MUREIN TRANSGLYCOSYLASE C"/>
    <property type="match status" value="1"/>
</dbReference>
<evidence type="ECO:0000256" key="4">
    <source>
        <dbReference type="SAM" id="SignalP"/>
    </source>
</evidence>
<dbReference type="SUPFAM" id="SSF53955">
    <property type="entry name" value="Lysozyme-like"/>
    <property type="match status" value="1"/>
</dbReference>
<evidence type="ECO:0000256" key="2">
    <source>
        <dbReference type="ARBA" id="ARBA00009387"/>
    </source>
</evidence>
<sequence>MAGLDLMTLRIFAAAALAATTSLHAAPALAQGSVEYFTRSHAASLPQLLSQDDRAYYGSLFEAIDSQNWDRVEVMLASRDDGPLHGAALATYYLHPQSPRIELPRIESWLSRYSALPQAESIVRLGQTRGLVNPPYLRPARDLVRQPGSTKRIRPSSINDGTMPESVKAAILERITNDDPNGARLLLDGVDATLSRDARAEWRYRVAFSYYIENQDAQAWAMADTTRDGGSGAWVAEGDWVAGLAAWRLGDCDKAAEAFQRSASGSANPELTAAAHYWASRSFIRCRFPEKAAEQLRGAARFPETLYGMLAHEQMGRDLPRTHALPDLTQADWEHLRKEDAVRQAVMLAEVGRRDAAADDLVWLVRTGDPKDYGALSRLSRALGLTGAQTFMAYNAPRGEGAHPSLRYPVTFRAPVGGWRVDPALAFAHALQESNFRETVVSPAGAIGLMQIMPITQREYAASINMSSGADLKDPAVNLAFGQRTLESLNSSNFTQGKLPKVMAAYNAGPTPVSRWESEIRDQGDPLLYMESIPYWETRGYVAIVMRNYWMYLRQADADAPSRVDLAENDWPMFPRAR</sequence>
<protein>
    <submittedName>
        <fullName evidence="6">Lytic transglycosylase domain-containing protein</fullName>
    </submittedName>
</protein>
<dbReference type="CDD" id="cd13401">
    <property type="entry name" value="Slt70-like"/>
    <property type="match status" value="1"/>
</dbReference>
<dbReference type="Proteomes" id="UP001056619">
    <property type="component" value="Chromosome"/>
</dbReference>
<keyword evidence="3 4" id="KW-0732">Signal</keyword>
<dbReference type="InterPro" id="IPR008939">
    <property type="entry name" value="Lytic_TGlycosylase_superhlx_U"/>
</dbReference>
<organism evidence="6 7">
    <name type="scientific">Qipengyuania citrea</name>
    <dbReference type="NCBI Taxonomy" id="225971"/>
    <lineage>
        <taxon>Bacteria</taxon>
        <taxon>Pseudomonadati</taxon>
        <taxon>Pseudomonadota</taxon>
        <taxon>Alphaproteobacteria</taxon>
        <taxon>Sphingomonadales</taxon>
        <taxon>Erythrobacteraceae</taxon>
        <taxon>Qipengyuania</taxon>
    </lineage>
</organism>
<keyword evidence="7" id="KW-1185">Reference proteome</keyword>
<feature type="chain" id="PRO_5045504022" evidence="4">
    <location>
        <begin position="26"/>
        <end position="578"/>
    </location>
</feature>
<dbReference type="RefSeq" id="WP_301642974.1">
    <property type="nucleotide sequence ID" value="NZ_CP098494.1"/>
</dbReference>
<dbReference type="InterPro" id="IPR008258">
    <property type="entry name" value="Transglycosylase_SLT_dom_1"/>
</dbReference>
<evidence type="ECO:0000259" key="5">
    <source>
        <dbReference type="Pfam" id="PF01464"/>
    </source>
</evidence>
<evidence type="ECO:0000256" key="3">
    <source>
        <dbReference type="ARBA" id="ARBA00022729"/>
    </source>
</evidence>
<dbReference type="Gene3D" id="1.10.530.10">
    <property type="match status" value="1"/>
</dbReference>
<feature type="signal peptide" evidence="4">
    <location>
        <begin position="1"/>
        <end position="25"/>
    </location>
</feature>
<comment type="similarity">
    <text evidence="1">Belongs to the transglycosylase Slt family.</text>
</comment>
<dbReference type="EMBL" id="CP098494">
    <property type="protein sequence ID" value="USA62696.1"/>
    <property type="molecule type" value="Genomic_DNA"/>
</dbReference>